<evidence type="ECO:0000313" key="3">
    <source>
        <dbReference type="Proteomes" id="UP000032180"/>
    </source>
</evidence>
<dbReference type="Gramene" id="LPERR05G08030.1">
    <property type="protein sequence ID" value="LPERR05G08030.1"/>
    <property type="gene ID" value="LPERR05G08030"/>
</dbReference>
<evidence type="ECO:0000256" key="1">
    <source>
        <dbReference type="SAM" id="MobiDB-lite"/>
    </source>
</evidence>
<protein>
    <submittedName>
        <fullName evidence="2">Uncharacterized protein</fullName>
    </submittedName>
</protein>
<accession>A0A0D9WEN2</accession>
<dbReference type="AlphaFoldDB" id="A0A0D9WEN2"/>
<reference evidence="2 3" key="1">
    <citation type="submission" date="2012-08" db="EMBL/GenBank/DDBJ databases">
        <title>Oryza genome evolution.</title>
        <authorList>
            <person name="Wing R.A."/>
        </authorList>
    </citation>
    <scope>NUCLEOTIDE SEQUENCE</scope>
</reference>
<proteinExistence type="predicted"/>
<dbReference type="Gene3D" id="3.80.10.10">
    <property type="entry name" value="Ribonuclease Inhibitor"/>
    <property type="match status" value="1"/>
</dbReference>
<dbReference type="Proteomes" id="UP000032180">
    <property type="component" value="Chromosome 5"/>
</dbReference>
<dbReference type="eggNOG" id="KOG1947">
    <property type="taxonomic scope" value="Eukaryota"/>
</dbReference>
<dbReference type="PANTHER" id="PTHR13318:SF182">
    <property type="entry name" value="F-BOX_LRR-REPEAT PROTEIN 14"/>
    <property type="match status" value="1"/>
</dbReference>
<keyword evidence="3" id="KW-1185">Reference proteome</keyword>
<name>A0A0D9WEN2_9ORYZ</name>
<dbReference type="PANTHER" id="PTHR13318">
    <property type="entry name" value="PARTNER OF PAIRED, ISOFORM B-RELATED"/>
    <property type="match status" value="1"/>
</dbReference>
<dbReference type="GO" id="GO:0031146">
    <property type="term" value="P:SCF-dependent proteasomal ubiquitin-dependent protein catabolic process"/>
    <property type="evidence" value="ECO:0007669"/>
    <property type="project" value="TreeGrafter"/>
</dbReference>
<dbReference type="InterPro" id="IPR032675">
    <property type="entry name" value="LRR_dom_sf"/>
</dbReference>
<dbReference type="SUPFAM" id="SSF52047">
    <property type="entry name" value="RNI-like"/>
    <property type="match status" value="1"/>
</dbReference>
<organism evidence="2 3">
    <name type="scientific">Leersia perrieri</name>
    <dbReference type="NCBI Taxonomy" id="77586"/>
    <lineage>
        <taxon>Eukaryota</taxon>
        <taxon>Viridiplantae</taxon>
        <taxon>Streptophyta</taxon>
        <taxon>Embryophyta</taxon>
        <taxon>Tracheophyta</taxon>
        <taxon>Spermatophyta</taxon>
        <taxon>Magnoliopsida</taxon>
        <taxon>Liliopsida</taxon>
        <taxon>Poales</taxon>
        <taxon>Poaceae</taxon>
        <taxon>BOP clade</taxon>
        <taxon>Oryzoideae</taxon>
        <taxon>Oryzeae</taxon>
        <taxon>Oryzinae</taxon>
        <taxon>Leersia</taxon>
    </lineage>
</organism>
<dbReference type="InterPro" id="IPR006553">
    <property type="entry name" value="Leu-rich_rpt_Cys-con_subtyp"/>
</dbReference>
<reference evidence="3" key="2">
    <citation type="submission" date="2013-12" db="EMBL/GenBank/DDBJ databases">
        <authorList>
            <person name="Yu Y."/>
            <person name="Lee S."/>
            <person name="de Baynast K."/>
            <person name="Wissotski M."/>
            <person name="Liu L."/>
            <person name="Talag J."/>
            <person name="Goicoechea J."/>
            <person name="Angelova A."/>
            <person name="Jetty R."/>
            <person name="Kudrna D."/>
            <person name="Golser W."/>
            <person name="Rivera L."/>
            <person name="Zhang J."/>
            <person name="Wing R."/>
        </authorList>
    </citation>
    <scope>NUCLEOTIDE SEQUENCE</scope>
</reference>
<dbReference type="GO" id="GO:0019005">
    <property type="term" value="C:SCF ubiquitin ligase complex"/>
    <property type="evidence" value="ECO:0007669"/>
    <property type="project" value="TreeGrafter"/>
</dbReference>
<dbReference type="HOGENOM" id="CLU_685811_0_0_1"/>
<dbReference type="STRING" id="77586.A0A0D9WEN2"/>
<dbReference type="SMART" id="SM00367">
    <property type="entry name" value="LRR_CC"/>
    <property type="match status" value="3"/>
</dbReference>
<dbReference type="EnsemblPlants" id="LPERR05G08030.1">
    <property type="protein sequence ID" value="LPERR05G08030.1"/>
    <property type="gene ID" value="LPERR05G08030"/>
</dbReference>
<sequence length="402" mass="44062">MGVLSVEWLEYLGRDGSLEELVVKNCKGVSQYDLLKFGSGWMLQKFEFEINDNYRQSGTMDRSYMPHYPYVYNTLTPSIDDSLKALALYCPILQTVELKFTFCSSMWPSEIGFTQEGIVTLIQLCPIRVFVLNGAHIFEDKGMKGLSSAQFLETLELVHCEGITDAGMSFIVHTPPLINLTLRKCKNVTDDGMAELAPLPHNQRKELKVDTRSRYEFYGGLHALGVTGDRAVPQQTSWLARCRRSVPQWYSAIKPLAMIKCVDACARHVEILETSFLVRHRGAVYRGVMPLSCRHVAIVGEGNGQRGHHATDEENHGSTTVNHRGLSCPDPEGSGSGGLGPLLASPSFGLLATGSGAVGPPNLSGPYGFSKGRKHLRPPDKGAGYRSGTKEAVGHHSAQGLP</sequence>
<evidence type="ECO:0000313" key="2">
    <source>
        <dbReference type="EnsemblPlants" id="LPERR05G08030.1"/>
    </source>
</evidence>
<feature type="region of interest" description="Disordered" evidence="1">
    <location>
        <begin position="363"/>
        <end position="402"/>
    </location>
</feature>
<reference evidence="2" key="3">
    <citation type="submission" date="2015-04" db="UniProtKB">
        <authorList>
            <consortium name="EnsemblPlants"/>
        </authorList>
    </citation>
    <scope>IDENTIFICATION</scope>
</reference>
<feature type="region of interest" description="Disordered" evidence="1">
    <location>
        <begin position="304"/>
        <end position="339"/>
    </location>
</feature>